<dbReference type="CDD" id="cd01425">
    <property type="entry name" value="RPS2"/>
    <property type="match status" value="1"/>
</dbReference>
<evidence type="ECO:0000313" key="5">
    <source>
        <dbReference type="EMBL" id="CAF4082706.1"/>
    </source>
</evidence>
<dbReference type="EMBL" id="CAJOBJ010003571">
    <property type="protein sequence ID" value="CAF3970176.1"/>
    <property type="molecule type" value="Genomic_DNA"/>
</dbReference>
<dbReference type="GO" id="GO:0005763">
    <property type="term" value="C:mitochondrial small ribosomal subunit"/>
    <property type="evidence" value="ECO:0007669"/>
    <property type="project" value="TreeGrafter"/>
</dbReference>
<evidence type="ECO:0000313" key="4">
    <source>
        <dbReference type="EMBL" id="CAF4051836.1"/>
    </source>
</evidence>
<accession>A0A814M0Y4</accession>
<dbReference type="GO" id="GO:0003735">
    <property type="term" value="F:structural constituent of ribosome"/>
    <property type="evidence" value="ECO:0007669"/>
    <property type="project" value="InterPro"/>
</dbReference>
<dbReference type="GO" id="GO:0006412">
    <property type="term" value="P:translation"/>
    <property type="evidence" value="ECO:0007669"/>
    <property type="project" value="InterPro"/>
</dbReference>
<dbReference type="PANTHER" id="PTHR12534:SF0">
    <property type="entry name" value="SMALL RIBOSOMAL SUBUNIT PROTEIN US2M"/>
    <property type="match status" value="1"/>
</dbReference>
<reference evidence="2" key="1">
    <citation type="submission" date="2021-02" db="EMBL/GenBank/DDBJ databases">
        <authorList>
            <person name="Nowell W R."/>
        </authorList>
    </citation>
    <scope>NUCLEOTIDE SEQUENCE</scope>
</reference>
<evidence type="ECO:0000313" key="6">
    <source>
        <dbReference type="Proteomes" id="UP000663855"/>
    </source>
</evidence>
<dbReference type="Proteomes" id="UP000681720">
    <property type="component" value="Unassembled WGS sequence"/>
</dbReference>
<gene>
    <name evidence="5" type="ORF">BYL167_LOCUS18165</name>
    <name evidence="2" type="ORF">CJN711_LOCUS5813</name>
    <name evidence="3" type="ORF">GIL414_LOCUS10109</name>
    <name evidence="4" type="ORF">SMN809_LOCUS14697</name>
</gene>
<proteinExistence type="inferred from homology"/>
<evidence type="ECO:0000313" key="3">
    <source>
        <dbReference type="EMBL" id="CAF3970176.1"/>
    </source>
</evidence>
<dbReference type="Proteomes" id="UP000681967">
    <property type="component" value="Unassembled WGS sequence"/>
</dbReference>
<organism evidence="2 6">
    <name type="scientific">Rotaria magnacalcarata</name>
    <dbReference type="NCBI Taxonomy" id="392030"/>
    <lineage>
        <taxon>Eukaryota</taxon>
        <taxon>Metazoa</taxon>
        <taxon>Spiralia</taxon>
        <taxon>Gnathifera</taxon>
        <taxon>Rotifera</taxon>
        <taxon>Eurotatoria</taxon>
        <taxon>Bdelloidea</taxon>
        <taxon>Philodinida</taxon>
        <taxon>Philodinidae</taxon>
        <taxon>Rotaria</taxon>
    </lineage>
</organism>
<dbReference type="SUPFAM" id="SSF52313">
    <property type="entry name" value="Ribosomal protein S2"/>
    <property type="match status" value="1"/>
</dbReference>
<dbReference type="PANTHER" id="PTHR12534">
    <property type="entry name" value="30S RIBOSOMAL PROTEIN S2 PROKARYOTIC AND ORGANELLAR"/>
    <property type="match status" value="1"/>
</dbReference>
<name>A0A814M0Y4_9BILA</name>
<evidence type="ECO:0000256" key="1">
    <source>
        <dbReference type="ARBA" id="ARBA00006242"/>
    </source>
</evidence>
<dbReference type="Proteomes" id="UP000676336">
    <property type="component" value="Unassembled WGS sequence"/>
</dbReference>
<dbReference type="EMBL" id="CAJOBI010006117">
    <property type="protein sequence ID" value="CAF4051836.1"/>
    <property type="molecule type" value="Genomic_DNA"/>
</dbReference>
<dbReference type="AlphaFoldDB" id="A0A814M0Y4"/>
<comment type="caution">
    <text evidence="2">The sequence shown here is derived from an EMBL/GenBank/DDBJ whole genome shotgun (WGS) entry which is preliminary data.</text>
</comment>
<dbReference type="EMBL" id="CAJNOV010001651">
    <property type="protein sequence ID" value="CAF1072945.1"/>
    <property type="molecule type" value="Genomic_DNA"/>
</dbReference>
<dbReference type="Gene3D" id="3.40.50.10490">
    <property type="entry name" value="Glucose-6-phosphate isomerase like protein, domain 1"/>
    <property type="match status" value="1"/>
</dbReference>
<dbReference type="Proteomes" id="UP000663855">
    <property type="component" value="Unassembled WGS sequence"/>
</dbReference>
<sequence length="449" mass="52127">MVEDTKVDTRNEPDKSLLSANLSYPTRPYVAQMPGLMRIIGHYTDSGRPMPKSGSVEAETAVLNQQEDEQEQKLVYNKDVQPIERINPVVRWHRRWYHSKVVDPSPTVGVFYSPFNMALEPWAMGLGDMGCAKLFKQYRMCTHMMPSTHRYLCEDEKEDVKECILSQKRILRHQYMYQHRVKKNLPFPEDPLIDDRIMASFILGRVFQRGFSRTNMQHAIQRQLNQKGDQISSKNNISTAIDDSLQHDDFFNVRSMVTIEDLFKNRAHYGHVTGMRNPWMSQYIYGHRLDVDIIDLDKTLPMLHSALNFLAHIAYRQGIILFLTRYPAHVPLVERAARDCGEYAHCRKWDYPFTNTQELFGYDIRLPDVCVFTHTLAPPNQLHPGVSDSNKLLIPTIALCDTDSNPNIITYPIPSNDDTPKLIEFYLTMFQQAIMAGKEKRREKDSLNQ</sequence>
<dbReference type="Pfam" id="PF00318">
    <property type="entry name" value="Ribosomal_S2"/>
    <property type="match status" value="2"/>
</dbReference>
<evidence type="ECO:0000313" key="2">
    <source>
        <dbReference type="EMBL" id="CAF1072945.1"/>
    </source>
</evidence>
<dbReference type="InterPro" id="IPR001865">
    <property type="entry name" value="Ribosomal_uS2"/>
</dbReference>
<dbReference type="HAMAP" id="MF_00291_B">
    <property type="entry name" value="Ribosomal_uS2_B"/>
    <property type="match status" value="1"/>
</dbReference>
<protein>
    <recommendedName>
        <fullName evidence="7">28S ribosomal protein S2, mitochondrial</fullName>
    </recommendedName>
</protein>
<comment type="similarity">
    <text evidence="1">Belongs to the universal ribosomal protein uS2 family.</text>
</comment>
<dbReference type="EMBL" id="CAJOBH010007385">
    <property type="protein sequence ID" value="CAF4082706.1"/>
    <property type="molecule type" value="Genomic_DNA"/>
</dbReference>
<dbReference type="InterPro" id="IPR005706">
    <property type="entry name" value="Ribosomal_uS2_bac/mit/plastid"/>
</dbReference>
<evidence type="ECO:0008006" key="7">
    <source>
        <dbReference type="Google" id="ProtNLM"/>
    </source>
</evidence>
<dbReference type="InterPro" id="IPR023591">
    <property type="entry name" value="Ribosomal_uS2_flav_dom_sf"/>
</dbReference>